<dbReference type="Gene3D" id="1.10.8.60">
    <property type="match status" value="1"/>
</dbReference>
<dbReference type="SUPFAM" id="SSF81923">
    <property type="entry name" value="Double Clp-N motif"/>
    <property type="match status" value="1"/>
</dbReference>
<name>A0A1I3CZ85_9RHOB</name>
<dbReference type="Pfam" id="PF17871">
    <property type="entry name" value="AAA_lid_9"/>
    <property type="match status" value="1"/>
</dbReference>
<gene>
    <name evidence="10" type="ORF">SAMN05216258_102294</name>
</gene>
<dbReference type="InterPro" id="IPR018368">
    <property type="entry name" value="ClpA/B_CS1"/>
</dbReference>
<dbReference type="PROSITE" id="PS51903">
    <property type="entry name" value="CLP_R"/>
    <property type="match status" value="1"/>
</dbReference>
<feature type="coiled-coil region" evidence="7">
    <location>
        <begin position="439"/>
        <end position="490"/>
    </location>
</feature>
<dbReference type="PANTHER" id="PTHR11638">
    <property type="entry name" value="ATP-DEPENDENT CLP PROTEASE"/>
    <property type="match status" value="1"/>
</dbReference>
<accession>A0A1I3CZ85</accession>
<evidence type="ECO:0000256" key="5">
    <source>
        <dbReference type="ARBA" id="ARBA00023186"/>
    </source>
</evidence>
<evidence type="ECO:0000256" key="8">
    <source>
        <dbReference type="SAM" id="MobiDB-lite"/>
    </source>
</evidence>
<dbReference type="STRING" id="1114924.SAMN05216258_102294"/>
<dbReference type="InterPro" id="IPR001270">
    <property type="entry name" value="ClpA/B"/>
</dbReference>
<dbReference type="EMBL" id="FOQH01000002">
    <property type="protein sequence ID" value="SFH79777.1"/>
    <property type="molecule type" value="Genomic_DNA"/>
</dbReference>
<comment type="similarity">
    <text evidence="1">Belongs to the ClpA/ClpB family.</text>
</comment>
<dbReference type="Gene3D" id="3.40.50.300">
    <property type="entry name" value="P-loop containing nucleotide triphosphate hydrolases"/>
    <property type="match status" value="3"/>
</dbReference>
<dbReference type="AlphaFoldDB" id="A0A1I3CZ85"/>
<evidence type="ECO:0000256" key="6">
    <source>
        <dbReference type="PROSITE-ProRule" id="PRU01251"/>
    </source>
</evidence>
<dbReference type="InterPro" id="IPR004176">
    <property type="entry name" value="Clp_R_N"/>
</dbReference>
<dbReference type="SMART" id="SM00382">
    <property type="entry name" value="AAA"/>
    <property type="match status" value="2"/>
</dbReference>
<protein>
    <submittedName>
        <fullName evidence="10">Type VI secretion system protein VasG</fullName>
    </submittedName>
</protein>
<dbReference type="CDD" id="cd00009">
    <property type="entry name" value="AAA"/>
    <property type="match status" value="1"/>
</dbReference>
<dbReference type="FunFam" id="3.40.50.300:FF:000010">
    <property type="entry name" value="Chaperone clpB 1, putative"/>
    <property type="match status" value="1"/>
</dbReference>
<evidence type="ECO:0000256" key="7">
    <source>
        <dbReference type="SAM" id="Coils"/>
    </source>
</evidence>
<keyword evidence="3" id="KW-0547">Nucleotide-binding</keyword>
<dbReference type="CDD" id="cd19499">
    <property type="entry name" value="RecA-like_ClpB_Hsp104-like"/>
    <property type="match status" value="1"/>
</dbReference>
<evidence type="ECO:0000313" key="11">
    <source>
        <dbReference type="Proteomes" id="UP000199377"/>
    </source>
</evidence>
<evidence type="ECO:0000313" key="10">
    <source>
        <dbReference type="EMBL" id="SFH79777.1"/>
    </source>
</evidence>
<evidence type="ECO:0000256" key="3">
    <source>
        <dbReference type="ARBA" id="ARBA00022741"/>
    </source>
</evidence>
<dbReference type="FunFam" id="3.40.50.300:FF:000025">
    <property type="entry name" value="ATP-dependent Clp protease subunit"/>
    <property type="match status" value="1"/>
</dbReference>
<dbReference type="GO" id="GO:0005737">
    <property type="term" value="C:cytoplasm"/>
    <property type="evidence" value="ECO:0007669"/>
    <property type="project" value="TreeGrafter"/>
</dbReference>
<dbReference type="InterPro" id="IPR019489">
    <property type="entry name" value="Clp_ATPase_C"/>
</dbReference>
<dbReference type="Pfam" id="PF23569">
    <property type="entry name" value="NBD_SMAX1"/>
    <property type="match status" value="1"/>
</dbReference>
<dbReference type="InterPro" id="IPR036628">
    <property type="entry name" value="Clp_N_dom_sf"/>
</dbReference>
<dbReference type="GO" id="GO:0034605">
    <property type="term" value="P:cellular response to heat"/>
    <property type="evidence" value="ECO:0007669"/>
    <property type="project" value="TreeGrafter"/>
</dbReference>
<evidence type="ECO:0000256" key="1">
    <source>
        <dbReference type="ARBA" id="ARBA00008675"/>
    </source>
</evidence>
<keyword evidence="4" id="KW-0067">ATP-binding</keyword>
<feature type="region of interest" description="Disordered" evidence="8">
    <location>
        <begin position="154"/>
        <end position="182"/>
    </location>
</feature>
<dbReference type="InterPro" id="IPR058680">
    <property type="entry name" value="NBD_SMAX1-like"/>
</dbReference>
<dbReference type="InterPro" id="IPR041546">
    <property type="entry name" value="ClpA/ClpB_AAA_lid"/>
</dbReference>
<feature type="domain" description="Clp R" evidence="9">
    <location>
        <begin position="10"/>
        <end position="151"/>
    </location>
</feature>
<dbReference type="NCBIfam" id="TIGR03345">
    <property type="entry name" value="VI_ClpV1"/>
    <property type="match status" value="1"/>
</dbReference>
<dbReference type="InterPro" id="IPR027417">
    <property type="entry name" value="P-loop_NTPase"/>
</dbReference>
<dbReference type="InterPro" id="IPR050130">
    <property type="entry name" value="ClpA_ClpB"/>
</dbReference>
<reference evidence="10 11" key="1">
    <citation type="submission" date="2016-10" db="EMBL/GenBank/DDBJ databases">
        <authorList>
            <person name="de Groot N.N."/>
        </authorList>
    </citation>
    <scope>NUCLEOTIDE SEQUENCE [LARGE SCALE GENOMIC DNA]</scope>
    <source>
        <strain evidence="10 11">CGMCC 1.11030</strain>
    </source>
</reference>
<evidence type="ECO:0000256" key="2">
    <source>
        <dbReference type="ARBA" id="ARBA00022737"/>
    </source>
</evidence>
<evidence type="ECO:0000259" key="9">
    <source>
        <dbReference type="PROSITE" id="PS51903"/>
    </source>
</evidence>
<keyword evidence="2 6" id="KW-0677">Repeat</keyword>
<dbReference type="OrthoDB" id="9803641at2"/>
<dbReference type="GO" id="GO:0005524">
    <property type="term" value="F:ATP binding"/>
    <property type="evidence" value="ECO:0007669"/>
    <property type="project" value="UniProtKB-KW"/>
</dbReference>
<dbReference type="GO" id="GO:0016887">
    <property type="term" value="F:ATP hydrolysis activity"/>
    <property type="evidence" value="ECO:0007669"/>
    <property type="project" value="InterPro"/>
</dbReference>
<dbReference type="InterPro" id="IPR003593">
    <property type="entry name" value="AAA+_ATPase"/>
</dbReference>
<sequence length="887" mass="95381">MTAISRVALFGKLDKLAFQTIESATVFCKMRGNPYVELAHWLHQILSAPDSDLHRIVRGGELDPGRISAELVRALDGLPRGASSISDLSAHVEEAVERAWVYASLAMDARRIRTGHLLLGMLKTPGLRNVLASLSPELARLKADDLSERFAELTAGSPEEGQDAVSAPAQPGEASGALAPRGRGDEALARFCTDLTAKARAGEIDPIIGRDDEIRQVIDVLMRRRQNNPILTGEAGVGKTAVVEGLALRIARGDVPPSLREARLLALDVGLLQAGASMKGEFEERLRSVIEEVQASAAPVVLFVDETHTLVGAGGAAGTGDAANLLKPALARGTLRTVGATTWAEYKKHIEKDPALTRRFQVVQVAEPDEAKAVAMMRGSAAMLERHHGVQILDEALEAAVKLSARYIPARQLPDKAVGVLDTACARVAISLHAVPAEVDDARRRIELMETELEIIARDETAGLEVAPRRAAAESRLAEARAALEALDTRWQAERASVERILELRARLRREGCAVDAPAAPGDPGRDAALGELRAAQAELAALQGETPLMLPIVDAQAVGAVVADWTGIPVGRMMKDEIATVLNLSAHLSRRVIGQDHAMEMIARRVRSSRARLDNPSKPVGVFLLAGSSGVGKTETALALAETLYGGEQNVIAINMSEYQEAHTVSSLKGSPPGYVGYGEGGVLTEAVRRRPYSVVLLDEVEKAHPDVHEIFFQVFDKGVMEDGEGRRIDFRNTLILLTSNVGSELVMDLCADPELTPEPEAIASALRDPLLKVFPAALLGRLVTIPYYPLSPEMISAITALQLERVRARVAEAWGAPLEWTGAVVETIVSRCRELESGGRMIDAIVTNTLLPEISTEVLTRLMEGRAVSRIALDVAGGEFRYAFD</sequence>
<dbReference type="InterPro" id="IPR017729">
    <property type="entry name" value="ATPase_T6SS_ClpV1"/>
</dbReference>
<dbReference type="Pfam" id="PF07724">
    <property type="entry name" value="AAA_2"/>
    <property type="match status" value="1"/>
</dbReference>
<dbReference type="Gene3D" id="1.10.1780.10">
    <property type="entry name" value="Clp, N-terminal domain"/>
    <property type="match status" value="1"/>
</dbReference>
<keyword evidence="5" id="KW-0143">Chaperone</keyword>
<dbReference type="SUPFAM" id="SSF52540">
    <property type="entry name" value="P-loop containing nucleoside triphosphate hydrolases"/>
    <property type="match status" value="2"/>
</dbReference>
<keyword evidence="11" id="KW-1185">Reference proteome</keyword>
<dbReference type="SMART" id="SM01086">
    <property type="entry name" value="ClpB_D2-small"/>
    <property type="match status" value="1"/>
</dbReference>
<proteinExistence type="inferred from homology"/>
<dbReference type="Pfam" id="PF10431">
    <property type="entry name" value="ClpB_D2-small"/>
    <property type="match status" value="1"/>
</dbReference>
<dbReference type="PRINTS" id="PR00300">
    <property type="entry name" value="CLPPROTEASEA"/>
</dbReference>
<keyword evidence="7" id="KW-0175">Coiled coil</keyword>
<dbReference type="Proteomes" id="UP000199377">
    <property type="component" value="Unassembled WGS sequence"/>
</dbReference>
<organism evidence="10 11">
    <name type="scientific">Albimonas pacifica</name>
    <dbReference type="NCBI Taxonomy" id="1114924"/>
    <lineage>
        <taxon>Bacteria</taxon>
        <taxon>Pseudomonadati</taxon>
        <taxon>Pseudomonadota</taxon>
        <taxon>Alphaproteobacteria</taxon>
        <taxon>Rhodobacterales</taxon>
        <taxon>Paracoccaceae</taxon>
        <taxon>Albimonas</taxon>
    </lineage>
</organism>
<dbReference type="PROSITE" id="PS00870">
    <property type="entry name" value="CLPAB_1"/>
    <property type="match status" value="1"/>
</dbReference>
<dbReference type="InterPro" id="IPR003959">
    <property type="entry name" value="ATPase_AAA_core"/>
</dbReference>
<dbReference type="PANTHER" id="PTHR11638:SF184">
    <property type="entry name" value="ATPASE WITH CHAPERONE ACTIVITY"/>
    <property type="match status" value="1"/>
</dbReference>
<dbReference type="RefSeq" id="WP_092858232.1">
    <property type="nucleotide sequence ID" value="NZ_FOQH01000002.1"/>
</dbReference>
<evidence type="ECO:0000256" key="4">
    <source>
        <dbReference type="ARBA" id="ARBA00022840"/>
    </source>
</evidence>